<dbReference type="AlphaFoldDB" id="A0A642V948"/>
<evidence type="ECO:0000256" key="1">
    <source>
        <dbReference type="ARBA" id="ARBA00022801"/>
    </source>
</evidence>
<feature type="chain" id="PRO_5025102211" description="Triacylglycerol lipase" evidence="2">
    <location>
        <begin position="21"/>
        <end position="448"/>
    </location>
</feature>
<keyword evidence="4" id="KW-1185">Reference proteome</keyword>
<dbReference type="EMBL" id="SWFS01000091">
    <property type="protein sequence ID" value="KAA8916660.1"/>
    <property type="molecule type" value="Genomic_DNA"/>
</dbReference>
<dbReference type="PANTHER" id="PTHR34853:SF5">
    <property type="entry name" value="LIP-DOMAIN-CONTAINING PROTEIN-RELATED"/>
    <property type="match status" value="1"/>
</dbReference>
<name>A0A642V948_9ASCO</name>
<dbReference type="Proteomes" id="UP000761534">
    <property type="component" value="Unassembled WGS sequence"/>
</dbReference>
<protein>
    <recommendedName>
        <fullName evidence="5">Triacylglycerol lipase</fullName>
    </recommendedName>
</protein>
<dbReference type="GO" id="GO:0016042">
    <property type="term" value="P:lipid catabolic process"/>
    <property type="evidence" value="ECO:0007669"/>
    <property type="project" value="UniProtKB-UniRule"/>
</dbReference>
<proteinExistence type="inferred from homology"/>
<dbReference type="InterPro" id="IPR005152">
    <property type="entry name" value="Lipase_secreted"/>
</dbReference>
<sequence>MRFQSIIVIGLCLLANLAAAFPLRGRDDKPVPPTEDDFYTPPEGYEGKELGAILKHRTVGNPGFLFLEARVKEVIQIMYRSSNSSGSPMATVTTVLIPKNADPTKLLSYQIYEDSSYLNCAPSYGIQFQSDPGALVAQIEFLTMASALDQGWIVNTPDYEGPNSAFTAGILSGQATLDSIRAVLGSKNITGVETNATVTMWGYSGGSLASGWAAELQPKYAPDLKLAGAALGGLVPNISDVALRVNKGLFVGLVPAAFNGLAQEYPEIQELIDKELIEEKADDYNQVKEKCLVEYVFPFVFKDWGTYCKSGLDVLRAPAAQKVIEENTMGKNAPEIPLFIYHGQNDEVTAIENVDTVYDSWCSKDKATIEFVRDKSAEHILETLSGAADAFNWLKDRMNGKDPKPGCNSRDTFSTLIDDGAIETFGEEIGSALKALLGHEVGPKDAAI</sequence>
<keyword evidence="2" id="KW-0732">Signal</keyword>
<reference evidence="3" key="1">
    <citation type="journal article" date="2019" name="G3 (Bethesda)">
        <title>Genome Assemblies of Two Rare Opportunistic Yeast Pathogens: Diutina rugosa (syn. Candida rugosa) and Trichomonascus ciferrii (syn. Candida ciferrii).</title>
        <authorList>
            <person name="Mixao V."/>
            <person name="Saus E."/>
            <person name="Hansen A.P."/>
            <person name="Lass-Florl C."/>
            <person name="Gabaldon T."/>
        </authorList>
    </citation>
    <scope>NUCLEOTIDE SEQUENCE</scope>
    <source>
        <strain evidence="3">CBS 4856</strain>
    </source>
</reference>
<comment type="caution">
    <text evidence="3">The sequence shown here is derived from an EMBL/GenBank/DDBJ whole genome shotgun (WGS) entry which is preliminary data.</text>
</comment>
<dbReference type="OrthoDB" id="2373480at2759"/>
<dbReference type="PANTHER" id="PTHR34853">
    <property type="match status" value="1"/>
</dbReference>
<accession>A0A642V948</accession>
<feature type="signal peptide" evidence="2">
    <location>
        <begin position="1"/>
        <end position="20"/>
    </location>
</feature>
<evidence type="ECO:0000313" key="4">
    <source>
        <dbReference type="Proteomes" id="UP000761534"/>
    </source>
</evidence>
<keyword evidence="1" id="KW-0378">Hydrolase</keyword>
<dbReference type="SUPFAM" id="SSF53474">
    <property type="entry name" value="alpha/beta-Hydrolases"/>
    <property type="match status" value="1"/>
</dbReference>
<organism evidence="3 4">
    <name type="scientific">Trichomonascus ciferrii</name>
    <dbReference type="NCBI Taxonomy" id="44093"/>
    <lineage>
        <taxon>Eukaryota</taxon>
        <taxon>Fungi</taxon>
        <taxon>Dikarya</taxon>
        <taxon>Ascomycota</taxon>
        <taxon>Saccharomycotina</taxon>
        <taxon>Dipodascomycetes</taxon>
        <taxon>Dipodascales</taxon>
        <taxon>Trichomonascaceae</taxon>
        <taxon>Trichomonascus</taxon>
        <taxon>Trichomonascus ciferrii complex</taxon>
    </lineage>
</organism>
<dbReference type="InterPro" id="IPR029058">
    <property type="entry name" value="AB_hydrolase_fold"/>
</dbReference>
<dbReference type="Gene3D" id="1.10.260.130">
    <property type="match status" value="1"/>
</dbReference>
<dbReference type="Gene3D" id="3.40.50.1820">
    <property type="entry name" value="alpha/beta hydrolase"/>
    <property type="match status" value="1"/>
</dbReference>
<dbReference type="Pfam" id="PF03583">
    <property type="entry name" value="LIP"/>
    <property type="match status" value="1"/>
</dbReference>
<evidence type="ECO:0000256" key="2">
    <source>
        <dbReference type="PIRNR" id="PIRNR029171"/>
    </source>
</evidence>
<dbReference type="PIRSF" id="PIRSF029171">
    <property type="entry name" value="Esterase_LipA"/>
    <property type="match status" value="1"/>
</dbReference>
<gene>
    <name evidence="3" type="ORF">TRICI_001186</name>
</gene>
<evidence type="ECO:0008006" key="5">
    <source>
        <dbReference type="Google" id="ProtNLM"/>
    </source>
</evidence>
<dbReference type="GO" id="GO:0004806">
    <property type="term" value="F:triacylglycerol lipase activity"/>
    <property type="evidence" value="ECO:0007669"/>
    <property type="project" value="UniProtKB-UniRule"/>
</dbReference>
<comment type="similarity">
    <text evidence="2">Belongs to the AB hydrolase superfamily. Lipase family.</text>
</comment>
<evidence type="ECO:0000313" key="3">
    <source>
        <dbReference type="EMBL" id="KAA8916660.1"/>
    </source>
</evidence>
<dbReference type="VEuPathDB" id="FungiDB:TRICI_001186"/>